<dbReference type="PANTHER" id="PTHR37466">
    <property type="entry name" value="SLR1628 PROTEIN"/>
    <property type="match status" value="1"/>
</dbReference>
<accession>A0AAW1SRU7</accession>
<dbReference type="CDD" id="cd04301">
    <property type="entry name" value="NAT_SF"/>
    <property type="match status" value="1"/>
</dbReference>
<dbReference type="GO" id="GO:0016747">
    <property type="term" value="F:acyltransferase activity, transferring groups other than amino-acyl groups"/>
    <property type="evidence" value="ECO:0007669"/>
    <property type="project" value="InterPro"/>
</dbReference>
<dbReference type="Gene3D" id="3.30.56.110">
    <property type="entry name" value="Protein of unknown function DUF2237"/>
    <property type="match status" value="1"/>
</dbReference>
<dbReference type="PANTHER" id="PTHR37466:SF1">
    <property type="entry name" value="SLR1628 PROTEIN"/>
    <property type="match status" value="1"/>
</dbReference>
<dbReference type="InterPro" id="IPR018714">
    <property type="entry name" value="DUF2237"/>
</dbReference>
<dbReference type="Pfam" id="PF09996">
    <property type="entry name" value="DUF2237"/>
    <property type="match status" value="1"/>
</dbReference>
<evidence type="ECO:0000259" key="1">
    <source>
        <dbReference type="PROSITE" id="PS51186"/>
    </source>
</evidence>
<proteinExistence type="predicted"/>
<name>A0AAW1SRU7_9CHLO</name>
<dbReference type="Gene3D" id="3.40.630.30">
    <property type="match status" value="1"/>
</dbReference>
<dbReference type="InterPro" id="IPR000182">
    <property type="entry name" value="GNAT_dom"/>
</dbReference>
<protein>
    <recommendedName>
        <fullName evidence="1">N-acetyltransferase domain-containing protein</fullName>
    </recommendedName>
</protein>
<dbReference type="EMBL" id="JALJOV010001191">
    <property type="protein sequence ID" value="KAK9852366.1"/>
    <property type="molecule type" value="Genomic_DNA"/>
</dbReference>
<dbReference type="PROSITE" id="PS51186">
    <property type="entry name" value="GNAT"/>
    <property type="match status" value="1"/>
</dbReference>
<dbReference type="AlphaFoldDB" id="A0AAW1SRU7"/>
<sequence length="316" mass="34103">MLVLSSQTQSERTTGWRLCEGSVALLTCILRKVLLCSTRLFSKSTLTTSKPCILRYSPFAIRSPAASAPPRPSDTGWFFAALVSQQVVGCIISRIEEGGKLHILTLGVLAPYRGGGIGSTLLQRTLTQASQTLQEAFLLVHTSNTEALRFYQSRFGFQAGECKPLAGYSLNKLLLHRAAPLSAVLPAARRRVQTVVMATASGHKNVLGGELKKCGDSVGFYRNGYCMVGPEDGGNHSVSAIVTDEFLAFTKGQGNDLSTPRPGFPGLKAGDRWCLCAGRWKEAEREGHAPKVDLEATDEAALRSVDLELLKKYAGN</sequence>
<comment type="caution">
    <text evidence="2">The sequence shown here is derived from an EMBL/GenBank/DDBJ whole genome shotgun (WGS) entry which is preliminary data.</text>
</comment>
<reference evidence="2 3" key="1">
    <citation type="journal article" date="2024" name="Nat. Commun.">
        <title>Phylogenomics reveals the evolutionary origins of lichenization in chlorophyte algae.</title>
        <authorList>
            <person name="Puginier C."/>
            <person name="Libourel C."/>
            <person name="Otte J."/>
            <person name="Skaloud P."/>
            <person name="Haon M."/>
            <person name="Grisel S."/>
            <person name="Petersen M."/>
            <person name="Berrin J.G."/>
            <person name="Delaux P.M."/>
            <person name="Dal Grande F."/>
            <person name="Keller J."/>
        </authorList>
    </citation>
    <scope>NUCLEOTIDE SEQUENCE [LARGE SCALE GENOMIC DNA]</scope>
    <source>
        <strain evidence="2 3">SAG 2523</strain>
    </source>
</reference>
<dbReference type="Pfam" id="PF00583">
    <property type="entry name" value="Acetyltransf_1"/>
    <property type="match status" value="1"/>
</dbReference>
<dbReference type="Proteomes" id="UP001485043">
    <property type="component" value="Unassembled WGS sequence"/>
</dbReference>
<organism evidence="2 3">
    <name type="scientific">Apatococcus fuscideae</name>
    <dbReference type="NCBI Taxonomy" id="2026836"/>
    <lineage>
        <taxon>Eukaryota</taxon>
        <taxon>Viridiplantae</taxon>
        <taxon>Chlorophyta</taxon>
        <taxon>core chlorophytes</taxon>
        <taxon>Trebouxiophyceae</taxon>
        <taxon>Chlorellales</taxon>
        <taxon>Chlorellaceae</taxon>
        <taxon>Apatococcus</taxon>
    </lineage>
</organism>
<dbReference type="SUPFAM" id="SSF55729">
    <property type="entry name" value="Acyl-CoA N-acyltransferases (Nat)"/>
    <property type="match status" value="1"/>
</dbReference>
<feature type="domain" description="N-acetyltransferase" evidence="1">
    <location>
        <begin position="36"/>
        <end position="180"/>
    </location>
</feature>
<gene>
    <name evidence="2" type="ORF">WJX84_005547</name>
</gene>
<evidence type="ECO:0000313" key="3">
    <source>
        <dbReference type="Proteomes" id="UP001485043"/>
    </source>
</evidence>
<evidence type="ECO:0000313" key="2">
    <source>
        <dbReference type="EMBL" id="KAK9852366.1"/>
    </source>
</evidence>
<dbReference type="InterPro" id="IPR016181">
    <property type="entry name" value="Acyl_CoA_acyltransferase"/>
</dbReference>
<keyword evidence="3" id="KW-1185">Reference proteome</keyword>